<dbReference type="InParanoid" id="A0A7M7PV08"/>
<evidence type="ECO:0000313" key="3">
    <source>
        <dbReference type="Proteomes" id="UP000002358"/>
    </source>
</evidence>
<evidence type="ECO:0000313" key="2">
    <source>
        <dbReference type="EnsemblMetazoa" id="XP_031776882"/>
    </source>
</evidence>
<dbReference type="Proteomes" id="UP000002358">
    <property type="component" value="Chromosome 1"/>
</dbReference>
<feature type="compositionally biased region" description="Basic and acidic residues" evidence="1">
    <location>
        <begin position="13"/>
        <end position="22"/>
    </location>
</feature>
<protein>
    <submittedName>
        <fullName evidence="2">Uncharacterized protein</fullName>
    </submittedName>
</protein>
<accession>A0A7M7PV08</accession>
<keyword evidence="3" id="KW-1185">Reference proteome</keyword>
<proteinExistence type="predicted"/>
<dbReference type="AlphaFoldDB" id="A0A7M7PV08"/>
<organism evidence="2 3">
    <name type="scientific">Nasonia vitripennis</name>
    <name type="common">Parasitic wasp</name>
    <dbReference type="NCBI Taxonomy" id="7425"/>
    <lineage>
        <taxon>Eukaryota</taxon>
        <taxon>Metazoa</taxon>
        <taxon>Ecdysozoa</taxon>
        <taxon>Arthropoda</taxon>
        <taxon>Hexapoda</taxon>
        <taxon>Insecta</taxon>
        <taxon>Pterygota</taxon>
        <taxon>Neoptera</taxon>
        <taxon>Endopterygota</taxon>
        <taxon>Hymenoptera</taxon>
        <taxon>Apocrita</taxon>
        <taxon>Proctotrupomorpha</taxon>
        <taxon>Chalcidoidea</taxon>
        <taxon>Pteromalidae</taxon>
        <taxon>Pteromalinae</taxon>
        <taxon>Nasonia</taxon>
    </lineage>
</organism>
<dbReference type="SMR" id="A0A7M7PV08"/>
<dbReference type="RefSeq" id="XP_031776882.1">
    <property type="nucleotide sequence ID" value="XM_031921022.1"/>
</dbReference>
<dbReference type="KEGG" id="nvi:116415793"/>
<feature type="region of interest" description="Disordered" evidence="1">
    <location>
        <begin position="1"/>
        <end position="23"/>
    </location>
</feature>
<name>A0A7M7PV08_NASVI</name>
<reference evidence="2" key="1">
    <citation type="submission" date="2021-01" db="UniProtKB">
        <authorList>
            <consortium name="EnsemblMetazoa"/>
        </authorList>
    </citation>
    <scope>IDENTIFICATION</scope>
</reference>
<dbReference type="GeneID" id="116415793"/>
<feature type="region of interest" description="Disordered" evidence="1">
    <location>
        <begin position="132"/>
        <end position="151"/>
    </location>
</feature>
<evidence type="ECO:0000256" key="1">
    <source>
        <dbReference type="SAM" id="MobiDB-lite"/>
    </source>
</evidence>
<feature type="compositionally biased region" description="Basic and acidic residues" evidence="1">
    <location>
        <begin position="132"/>
        <end position="147"/>
    </location>
</feature>
<sequence length="215" mass="25340">MRKVLNGVDNNEDTNKVDKQNDEDVICIDSDESNDEQVEGNCKDSNENEWPVEALDEYIEILLNKEPITHPANHLIKKEEIPEAHMHVTKNRMQEIPMKKIEVQQHINKRLHEHPIKRDIDKEDILPLKKVKTESGEEQRKNFDFPKKPTFQKDTAESSIEQIIKSISDKFHDRKKNDSLCAKARVICTHLLTVKEQYRNKCFFEISIHLDQYKK</sequence>
<dbReference type="EnsemblMetazoa" id="XM_031921022">
    <property type="protein sequence ID" value="XP_031776882"/>
    <property type="gene ID" value="LOC116415793"/>
</dbReference>